<accession>G4A8T1</accession>
<feature type="signal peptide" evidence="1">
    <location>
        <begin position="1"/>
        <end position="23"/>
    </location>
</feature>
<dbReference type="EMBL" id="AEJM01000022">
    <property type="protein sequence ID" value="EGY33830.1"/>
    <property type="molecule type" value="Genomic_DNA"/>
</dbReference>
<dbReference type="Proteomes" id="UP000005508">
    <property type="component" value="Unassembled WGS sequence"/>
</dbReference>
<name>G4A8T1_AGGAC</name>
<reference evidence="2 3" key="1">
    <citation type="submission" date="2010-10" db="EMBL/GenBank/DDBJ databases">
        <authorList>
            <person name="Chen C."/>
            <person name="Kittichotirat W."/>
            <person name="Asikainen S."/>
            <person name="Bumgarner R."/>
        </authorList>
    </citation>
    <scope>NUCLEOTIDE SEQUENCE [LARGE SCALE GENOMIC DNA]</scope>
    <source>
        <strain evidence="2 3">SC1083</strain>
    </source>
</reference>
<evidence type="ECO:0000256" key="1">
    <source>
        <dbReference type="SAM" id="SignalP"/>
    </source>
</evidence>
<dbReference type="AlphaFoldDB" id="G4A8T1"/>
<keyword evidence="1" id="KW-0732">Signal</keyword>
<protein>
    <submittedName>
        <fullName evidence="2">Rough colony protein B</fullName>
    </submittedName>
</protein>
<organism evidence="2 3">
    <name type="scientific">Aggregatibacter actinomycetemcomitans serotype e str. SC1083</name>
    <dbReference type="NCBI Taxonomy" id="907488"/>
    <lineage>
        <taxon>Bacteria</taxon>
        <taxon>Pseudomonadati</taxon>
        <taxon>Pseudomonadota</taxon>
        <taxon>Gammaproteobacteria</taxon>
        <taxon>Pasteurellales</taxon>
        <taxon>Pasteurellaceae</taxon>
        <taxon>Aggregatibacter</taxon>
    </lineage>
</organism>
<evidence type="ECO:0000313" key="3">
    <source>
        <dbReference type="Proteomes" id="UP000005508"/>
    </source>
</evidence>
<sequence length="167" mass="18749">MRKLVITASIALASITAPVTTFAISEFVNDTTVAQPVQNSEFNRTQLVDRYVLPDYSNVSYSNLFNSVIRDIGSNNQKQINIIWRDATAKKAAMKIRTKLIKNGIASKSIYLEKKAHKAKTYPIYIEVAQIAPKPAPCAYRTGEVVFWNSNETSCALKSNQRVQLKY</sequence>
<proteinExistence type="predicted"/>
<comment type="caution">
    <text evidence="2">The sequence shown here is derived from an EMBL/GenBank/DDBJ whole genome shotgun (WGS) entry which is preliminary data.</text>
</comment>
<dbReference type="Pfam" id="PF16971">
    <property type="entry name" value="RcpB"/>
    <property type="match status" value="1"/>
</dbReference>
<evidence type="ECO:0000313" key="2">
    <source>
        <dbReference type="EMBL" id="EGY33830.1"/>
    </source>
</evidence>
<dbReference type="PATRIC" id="fig|907488.3.peg.1210"/>
<feature type="chain" id="PRO_5003460991" evidence="1">
    <location>
        <begin position="24"/>
        <end position="167"/>
    </location>
</feature>
<dbReference type="InterPro" id="IPR031579">
    <property type="entry name" value="RcpB"/>
</dbReference>
<dbReference type="RefSeq" id="WP_005550006.1">
    <property type="nucleotide sequence ID" value="NZ_AEJM01000022.1"/>
</dbReference>
<gene>
    <name evidence="2" type="ORF">SC1083_1233</name>
</gene>